<protein>
    <submittedName>
        <fullName evidence="1">Uncharacterized protein</fullName>
    </submittedName>
</protein>
<gene>
    <name evidence="1" type="ORF">ULVI_09075</name>
</gene>
<dbReference type="Proteomes" id="UP000077013">
    <property type="component" value="Unassembled WGS sequence"/>
</dbReference>
<accession>A0A167HL02</accession>
<comment type="caution">
    <text evidence="1">The sequence shown here is derived from an EMBL/GenBank/DDBJ whole genome shotgun (WGS) entry which is preliminary data.</text>
</comment>
<evidence type="ECO:0000313" key="1">
    <source>
        <dbReference type="EMBL" id="OAB78723.1"/>
    </source>
</evidence>
<dbReference type="STRING" id="1763537.ULVI_09075"/>
<organism evidence="1 2">
    <name type="scientific">Cochleicola gelatinilyticus</name>
    <dbReference type="NCBI Taxonomy" id="1763537"/>
    <lineage>
        <taxon>Bacteria</taxon>
        <taxon>Pseudomonadati</taxon>
        <taxon>Bacteroidota</taxon>
        <taxon>Flavobacteriia</taxon>
        <taxon>Flavobacteriales</taxon>
        <taxon>Flavobacteriaceae</taxon>
        <taxon>Cochleicola</taxon>
    </lineage>
</organism>
<evidence type="ECO:0000313" key="2">
    <source>
        <dbReference type="Proteomes" id="UP000077013"/>
    </source>
</evidence>
<keyword evidence="2" id="KW-1185">Reference proteome</keyword>
<dbReference type="EMBL" id="LRXL01000037">
    <property type="protein sequence ID" value="OAB78723.1"/>
    <property type="molecule type" value="Genomic_DNA"/>
</dbReference>
<sequence length="164" mass="17873">MSKDPIRLRGNNPNFYAYTSDSLVRKHPFGLSDCNVHKDFKTGASYLVTGDAYEKFIKNAKKIGRPDGQFVAPSNHIDNLLTDSAGDISKIEKALGIPNGGWQNKGGVHRIDIPNPQKYNLRAPNSDMSGANELFVPRGVTSGGIPEAVINQVPIDQVNISKIL</sequence>
<name>A0A167HL02_9FLAO</name>
<dbReference type="AlphaFoldDB" id="A0A167HL02"/>
<proteinExistence type="predicted"/>
<reference evidence="1 2" key="1">
    <citation type="submission" date="2016-02" db="EMBL/GenBank/DDBJ databases">
        <title>Ulvibacter sp. LPB0005, isolated from Thais luteostoma.</title>
        <authorList>
            <person name="Shin S.-K."/>
            <person name="Yi H."/>
        </authorList>
    </citation>
    <scope>NUCLEOTIDE SEQUENCE [LARGE SCALE GENOMIC DNA]</scope>
    <source>
        <strain evidence="1 2">LPB0005</strain>
    </source>
</reference>